<dbReference type="InterPro" id="IPR003718">
    <property type="entry name" value="OsmC/Ohr_fam"/>
</dbReference>
<dbReference type="InterPro" id="IPR036102">
    <property type="entry name" value="OsmC/Ohrsf"/>
</dbReference>
<dbReference type="PANTHER" id="PTHR42830:SF2">
    <property type="entry name" value="OSMC_OHR FAMILY PROTEIN"/>
    <property type="match status" value="1"/>
</dbReference>
<dbReference type="Pfam" id="PF02566">
    <property type="entry name" value="OsmC"/>
    <property type="match status" value="1"/>
</dbReference>
<evidence type="ECO:0000313" key="1">
    <source>
        <dbReference type="EMBL" id="XBX81818.1"/>
    </source>
</evidence>
<protein>
    <submittedName>
        <fullName evidence="1">OsmC family protein</fullName>
    </submittedName>
</protein>
<name>A0AAU7W528_9MICO</name>
<reference evidence="1" key="1">
    <citation type="submission" date="2024-05" db="EMBL/GenBank/DDBJ databases">
        <authorList>
            <person name="Yu L."/>
        </authorList>
    </citation>
    <scope>NUCLEOTIDE SEQUENCE</scope>
    <source>
        <strain evidence="1">G08B096</strain>
    </source>
</reference>
<dbReference type="AlphaFoldDB" id="A0AAU7W528"/>
<dbReference type="InterPro" id="IPR015946">
    <property type="entry name" value="KH_dom-like_a/b"/>
</dbReference>
<gene>
    <name evidence="1" type="ORF">ABIQ69_14530</name>
</gene>
<accession>A0AAU7W528</accession>
<dbReference type="RefSeq" id="WP_350347841.1">
    <property type="nucleotide sequence ID" value="NZ_CP158374.1"/>
</dbReference>
<sequence>MTRDHHYAIELAWTGNDGDGNRSYRGYRRDHVLSAPGLPDIPGSSDPSFRGDPARWNPEQLLVASIAQCHLLWYLHLASTAGVVVTAYEDAPTGTMGEEPGGAGAFSEVTLRPRVTISAESDPEAAAAVHERVGDFCFIARSVNFPIRHEPVILVEGGQA</sequence>
<dbReference type="PANTHER" id="PTHR42830">
    <property type="entry name" value="OSMOTICALLY INDUCIBLE FAMILY PROTEIN"/>
    <property type="match status" value="1"/>
</dbReference>
<dbReference type="Gene3D" id="3.30.300.20">
    <property type="match status" value="1"/>
</dbReference>
<dbReference type="EMBL" id="CP158374">
    <property type="protein sequence ID" value="XBX81818.1"/>
    <property type="molecule type" value="Genomic_DNA"/>
</dbReference>
<proteinExistence type="predicted"/>
<organism evidence="1">
    <name type="scientific">Agromyces sp. G08B096</name>
    <dbReference type="NCBI Taxonomy" id="3156399"/>
    <lineage>
        <taxon>Bacteria</taxon>
        <taxon>Bacillati</taxon>
        <taxon>Actinomycetota</taxon>
        <taxon>Actinomycetes</taxon>
        <taxon>Micrococcales</taxon>
        <taxon>Microbacteriaceae</taxon>
        <taxon>Agromyces</taxon>
    </lineage>
</organism>
<dbReference type="SUPFAM" id="SSF82784">
    <property type="entry name" value="OsmC-like"/>
    <property type="match status" value="1"/>
</dbReference>
<dbReference type="InterPro" id="IPR052707">
    <property type="entry name" value="OsmC_Ohr_Peroxiredoxin"/>
</dbReference>